<protein>
    <submittedName>
        <fullName evidence="1">Uncharacterized protein</fullName>
    </submittedName>
</protein>
<keyword evidence="2" id="KW-1185">Reference proteome</keyword>
<proteinExistence type="predicted"/>
<dbReference type="Proteomes" id="UP001596956">
    <property type="component" value="Unassembled WGS sequence"/>
</dbReference>
<sequence length="243" mass="26948">MSAVDRIVSLLPPNVSGRLVDAYHTSLVWAQAVARQTSKDPSSEPHWNILVQELQNTGWRLTGAATSLDREFPGEKTLAGALLKALAPYWPSETRLPRIDKVFDALKETARAAPEAGSADLRRLLGFWWSGSGFENHISIGFGNPRPSDSSISAHPVILRIDVSNLRSEKHPSGELDWTDWRTMFTPITSPSPISIGIREAEVTLREDKYDSLARNLHARMGEKEAEHIARATFLVFQATSPE</sequence>
<evidence type="ECO:0000313" key="1">
    <source>
        <dbReference type="EMBL" id="MFD0799859.1"/>
    </source>
</evidence>
<name>A0ABW3BBY8_9ACTN</name>
<reference evidence="2" key="1">
    <citation type="journal article" date="2019" name="Int. J. Syst. Evol. Microbiol.">
        <title>The Global Catalogue of Microorganisms (GCM) 10K type strain sequencing project: providing services to taxonomists for standard genome sequencing and annotation.</title>
        <authorList>
            <consortium name="The Broad Institute Genomics Platform"/>
            <consortium name="The Broad Institute Genome Sequencing Center for Infectious Disease"/>
            <person name="Wu L."/>
            <person name="Ma J."/>
        </authorList>
    </citation>
    <scope>NUCLEOTIDE SEQUENCE [LARGE SCALE GENOMIC DNA]</scope>
    <source>
        <strain evidence="2">CCUG 63369</strain>
    </source>
</reference>
<gene>
    <name evidence="1" type="ORF">ACFQZU_00800</name>
</gene>
<accession>A0ABW3BBY8</accession>
<comment type="caution">
    <text evidence="1">The sequence shown here is derived from an EMBL/GenBank/DDBJ whole genome shotgun (WGS) entry which is preliminary data.</text>
</comment>
<organism evidence="1 2">
    <name type="scientific">Streptomonospora algeriensis</name>
    <dbReference type="NCBI Taxonomy" id="995084"/>
    <lineage>
        <taxon>Bacteria</taxon>
        <taxon>Bacillati</taxon>
        <taxon>Actinomycetota</taxon>
        <taxon>Actinomycetes</taxon>
        <taxon>Streptosporangiales</taxon>
        <taxon>Nocardiopsidaceae</taxon>
        <taxon>Streptomonospora</taxon>
    </lineage>
</organism>
<dbReference type="EMBL" id="JBHTHR010000007">
    <property type="protein sequence ID" value="MFD0799859.1"/>
    <property type="molecule type" value="Genomic_DNA"/>
</dbReference>
<evidence type="ECO:0000313" key="2">
    <source>
        <dbReference type="Proteomes" id="UP001596956"/>
    </source>
</evidence>